<comment type="subcellular location">
    <subcellularLocation>
        <location evidence="1">Cell membrane</location>
        <topology evidence="1">Multi-pass membrane protein</topology>
    </subcellularLocation>
</comment>
<dbReference type="GO" id="GO:0022857">
    <property type="term" value="F:transmembrane transporter activity"/>
    <property type="evidence" value="ECO:0007669"/>
    <property type="project" value="InterPro"/>
</dbReference>
<feature type="transmembrane region" description="Helical" evidence="8">
    <location>
        <begin position="223"/>
        <end position="249"/>
    </location>
</feature>
<keyword evidence="10" id="KW-1185">Reference proteome</keyword>
<keyword evidence="7 8" id="KW-0472">Membrane</keyword>
<feature type="transmembrane region" description="Helical" evidence="8">
    <location>
        <begin position="38"/>
        <end position="56"/>
    </location>
</feature>
<evidence type="ECO:0000313" key="10">
    <source>
        <dbReference type="Proteomes" id="UP000664164"/>
    </source>
</evidence>
<dbReference type="GO" id="GO:0005886">
    <property type="term" value="C:plasma membrane"/>
    <property type="evidence" value="ECO:0007669"/>
    <property type="project" value="UniProtKB-SubCell"/>
</dbReference>
<gene>
    <name evidence="9" type="ORF">J1902_12665</name>
</gene>
<keyword evidence="4" id="KW-1003">Cell membrane</keyword>
<feature type="transmembrane region" description="Helical" evidence="8">
    <location>
        <begin position="261"/>
        <end position="283"/>
    </location>
</feature>
<dbReference type="Pfam" id="PF01032">
    <property type="entry name" value="FecCD"/>
    <property type="match status" value="1"/>
</dbReference>
<feature type="transmembrane region" description="Helical" evidence="8">
    <location>
        <begin position="134"/>
        <end position="153"/>
    </location>
</feature>
<evidence type="ECO:0000313" key="9">
    <source>
        <dbReference type="EMBL" id="MBO1268811.1"/>
    </source>
</evidence>
<dbReference type="SUPFAM" id="SSF81345">
    <property type="entry name" value="ABC transporter involved in vitamin B12 uptake, BtuC"/>
    <property type="match status" value="1"/>
</dbReference>
<evidence type="ECO:0000256" key="2">
    <source>
        <dbReference type="ARBA" id="ARBA00007935"/>
    </source>
</evidence>
<dbReference type="GO" id="GO:0033214">
    <property type="term" value="P:siderophore-iron import into cell"/>
    <property type="evidence" value="ECO:0007669"/>
    <property type="project" value="TreeGrafter"/>
</dbReference>
<dbReference type="PANTHER" id="PTHR30472:SF24">
    <property type="entry name" value="FERRIC ENTEROBACTIN TRANSPORT SYSTEM PERMEASE PROTEIN FEPG"/>
    <property type="match status" value="1"/>
</dbReference>
<accession>A0A939HJ64</accession>
<feature type="transmembrane region" description="Helical" evidence="8">
    <location>
        <begin position="177"/>
        <end position="202"/>
    </location>
</feature>
<organism evidence="9 10">
    <name type="scientific">Arthrobacter cavernae</name>
    <dbReference type="NCBI Taxonomy" id="2817681"/>
    <lineage>
        <taxon>Bacteria</taxon>
        <taxon>Bacillati</taxon>
        <taxon>Actinomycetota</taxon>
        <taxon>Actinomycetes</taxon>
        <taxon>Micrococcales</taxon>
        <taxon>Micrococcaceae</taxon>
        <taxon>Arthrobacter</taxon>
    </lineage>
</organism>
<protein>
    <submittedName>
        <fullName evidence="9">Iron ABC transporter permease</fullName>
    </submittedName>
</protein>
<dbReference type="InterPro" id="IPR000522">
    <property type="entry name" value="ABC_transptr_permease_BtuC"/>
</dbReference>
<keyword evidence="5 8" id="KW-0812">Transmembrane</keyword>
<dbReference type="PANTHER" id="PTHR30472">
    <property type="entry name" value="FERRIC ENTEROBACTIN TRANSPORT SYSTEM PERMEASE PROTEIN"/>
    <property type="match status" value="1"/>
</dbReference>
<reference evidence="9" key="1">
    <citation type="submission" date="2021-03" db="EMBL/GenBank/DDBJ databases">
        <title>A new species, PO-11, isolated from a karst cave deposit.</title>
        <authorList>
            <person name="Zhaoxiaoyong W."/>
        </authorList>
    </citation>
    <scope>NUCLEOTIDE SEQUENCE</scope>
    <source>
        <strain evidence="9">PO-11</strain>
    </source>
</reference>
<dbReference type="AlphaFoldDB" id="A0A939HJ64"/>
<keyword evidence="6 8" id="KW-1133">Transmembrane helix</keyword>
<evidence type="ECO:0000256" key="3">
    <source>
        <dbReference type="ARBA" id="ARBA00022448"/>
    </source>
</evidence>
<comment type="similarity">
    <text evidence="2">Belongs to the binding-protein-dependent transport system permease family. FecCD subfamily.</text>
</comment>
<dbReference type="InterPro" id="IPR037294">
    <property type="entry name" value="ABC_BtuC-like"/>
</dbReference>
<dbReference type="Gene3D" id="1.10.3470.10">
    <property type="entry name" value="ABC transporter involved in vitamin B12 uptake, BtuC"/>
    <property type="match status" value="1"/>
</dbReference>
<name>A0A939HJ64_9MICC</name>
<comment type="caution">
    <text evidence="9">The sequence shown here is derived from an EMBL/GenBank/DDBJ whole genome shotgun (WGS) entry which is preliminary data.</text>
</comment>
<dbReference type="Proteomes" id="UP000664164">
    <property type="component" value="Unassembled WGS sequence"/>
</dbReference>
<evidence type="ECO:0000256" key="1">
    <source>
        <dbReference type="ARBA" id="ARBA00004651"/>
    </source>
</evidence>
<dbReference type="CDD" id="cd06550">
    <property type="entry name" value="TM_ABC_iron-siderophores_like"/>
    <property type="match status" value="1"/>
</dbReference>
<feature type="transmembrane region" description="Helical" evidence="8">
    <location>
        <begin position="68"/>
        <end position="90"/>
    </location>
</feature>
<proteinExistence type="inferred from homology"/>
<sequence length="317" mass="31702">MLAGRPVQLSQVLAAFMDDPALPRAVRLTVLEFRLPRTIAGAVAGACLAVAGGLTQTIARNPLATPEVLGVTAGASTGAVAVLVLAGAGHGGASGLAAAVGMPVASAVGALGTGTAVFLLTYRRAQQGFDSMRLVLVGLGAAGLASSTTIWLLTLGDVTNASQAITWMMGSLNGKDWGAVVPALLASVPLLAVAGACGRWLLISAFDDDTARSLGLPLGRSRPLLLVLAVLLAAVGTVLAGPVAFVALLCPLAARFAGRTVVPSLGLTALLGAAFVVLSDLIAGFLLPHALPVGVFTTVLGAPVLIALVFRSQKRTI</sequence>
<evidence type="ECO:0000256" key="8">
    <source>
        <dbReference type="SAM" id="Phobius"/>
    </source>
</evidence>
<feature type="transmembrane region" description="Helical" evidence="8">
    <location>
        <begin position="290"/>
        <end position="310"/>
    </location>
</feature>
<evidence type="ECO:0000256" key="7">
    <source>
        <dbReference type="ARBA" id="ARBA00023136"/>
    </source>
</evidence>
<keyword evidence="3" id="KW-0813">Transport</keyword>
<evidence type="ECO:0000256" key="6">
    <source>
        <dbReference type="ARBA" id="ARBA00022989"/>
    </source>
</evidence>
<dbReference type="EMBL" id="JAFNLL010000029">
    <property type="protein sequence ID" value="MBO1268811.1"/>
    <property type="molecule type" value="Genomic_DNA"/>
</dbReference>
<evidence type="ECO:0000256" key="4">
    <source>
        <dbReference type="ARBA" id="ARBA00022475"/>
    </source>
</evidence>
<feature type="transmembrane region" description="Helical" evidence="8">
    <location>
        <begin position="96"/>
        <end position="122"/>
    </location>
</feature>
<evidence type="ECO:0000256" key="5">
    <source>
        <dbReference type="ARBA" id="ARBA00022692"/>
    </source>
</evidence>